<dbReference type="Proteomes" id="UP000006222">
    <property type="component" value="Unassembled WGS sequence"/>
</dbReference>
<evidence type="ECO:0008006" key="3">
    <source>
        <dbReference type="Google" id="ProtNLM"/>
    </source>
</evidence>
<dbReference type="EMBL" id="AFAR01000168">
    <property type="protein sequence ID" value="EGF26883.1"/>
    <property type="molecule type" value="Genomic_DNA"/>
</dbReference>
<evidence type="ECO:0000313" key="1">
    <source>
        <dbReference type="EMBL" id="EGF26883.1"/>
    </source>
</evidence>
<evidence type="ECO:0000313" key="2">
    <source>
        <dbReference type="Proteomes" id="UP000006222"/>
    </source>
</evidence>
<name>F2ATP9_RHOBT</name>
<comment type="caution">
    <text evidence="1">The sequence shown here is derived from an EMBL/GenBank/DDBJ whole genome shotgun (WGS) entry which is preliminary data.</text>
</comment>
<dbReference type="AlphaFoldDB" id="F2ATP9"/>
<gene>
    <name evidence="1" type="ORF">RBWH47_03922</name>
</gene>
<accession>F2ATP9</accession>
<dbReference type="PATRIC" id="fig|991778.3.peg.3291"/>
<organism evidence="1 2">
    <name type="scientific">Rhodopirellula baltica WH47</name>
    <dbReference type="NCBI Taxonomy" id="991778"/>
    <lineage>
        <taxon>Bacteria</taxon>
        <taxon>Pseudomonadati</taxon>
        <taxon>Planctomycetota</taxon>
        <taxon>Planctomycetia</taxon>
        <taxon>Pirellulales</taxon>
        <taxon>Pirellulaceae</taxon>
        <taxon>Rhodopirellula</taxon>
    </lineage>
</organism>
<reference evidence="1 2" key="1">
    <citation type="journal article" date="2013" name="Mar. Genomics">
        <title>Expression of sulfatases in Rhodopirellula baltica and the diversity of sulfatases in the genus Rhodopirellula.</title>
        <authorList>
            <person name="Wegner C.E."/>
            <person name="Richter-Heitmann T."/>
            <person name="Klindworth A."/>
            <person name="Klockow C."/>
            <person name="Richter M."/>
            <person name="Achstetter T."/>
            <person name="Glockner F.O."/>
            <person name="Harder J."/>
        </authorList>
    </citation>
    <scope>NUCLEOTIDE SEQUENCE [LARGE SCALE GENOMIC DNA]</scope>
    <source>
        <strain evidence="1 2">WH47</strain>
    </source>
</reference>
<protein>
    <recommendedName>
        <fullName evidence="3">Pilus formation protein N-terminal domain-containing protein</fullName>
    </recommendedName>
</protein>
<proteinExistence type="predicted"/>
<sequence length="593" mass="63936">MLIGKTMNPTGSNQMSSCRKRERLARWLTQAFVWGGCIAASQVAGNTALADDAVAAKLPPIRLVSGTIHSNPFVERPAAPTGVASTVAGKTVSSNVNLIQTQGDAVSGGTTVLYPIRQTSDQTMSEIKLKSIGTAVGLLPIGAPATQQTPLVVEPARTPLPRINPHAQPDYDRAESNGIVELTPAQVSTNVEAKQSISMDFEVDQTEVQWQQPKIASEPAPVVKQNVVAEEDIVLAPAVQEPVSPQPAEVEVEAVDVAPIETPVVANAEVSEPIEFSLNDAMDSLSDADDSISLSFSDSDEPGQNLVADESVSMPEPMKIAVPTKIAPPVEQPTDESTLPRLPKPVQIKTPSEMMVQQQRHLPVKIDSPTQLERADSERMQNAPVRHRAAVAVEAPPMVAVAKRTASGSSESRVSAARIVPAALASHRGEFHRSVPATEAERSLRIEDTIQCDANDVTSLTVDGVIEAVRVEDDSIARVIGSTSRHLRLIGVRPGKTRVLVQQKLAGDAESIREIYELHITSPSNVRGGESQQEQSLMELIEQKYRTASVQISRQGDRIIVQGECDDSRDAKEIVRLIRKTYLVPVEDQLILR</sequence>